<gene>
    <name evidence="10" type="ORF">KSB_76150</name>
</gene>
<dbReference type="Gene3D" id="1.10.10.10">
    <property type="entry name" value="Winged helix-like DNA-binding domain superfamily/Winged helix DNA-binding domain"/>
    <property type="match status" value="1"/>
</dbReference>
<accession>A0ABQ3V3T8</accession>
<evidence type="ECO:0000256" key="7">
    <source>
        <dbReference type="PROSITE-ProRule" id="PRU01091"/>
    </source>
</evidence>
<dbReference type="Pfam" id="PF00486">
    <property type="entry name" value="Trans_reg_C"/>
    <property type="match status" value="1"/>
</dbReference>
<protein>
    <submittedName>
        <fullName evidence="10">DNA-binding response regulator</fullName>
    </submittedName>
</protein>
<organism evidence="10 11">
    <name type="scientific">Ktedonobacter robiniae</name>
    <dbReference type="NCBI Taxonomy" id="2778365"/>
    <lineage>
        <taxon>Bacteria</taxon>
        <taxon>Bacillati</taxon>
        <taxon>Chloroflexota</taxon>
        <taxon>Ktedonobacteria</taxon>
        <taxon>Ktedonobacterales</taxon>
        <taxon>Ktedonobacteraceae</taxon>
        <taxon>Ktedonobacter</taxon>
    </lineage>
</organism>
<evidence type="ECO:0000259" key="9">
    <source>
        <dbReference type="PROSITE" id="PS51755"/>
    </source>
</evidence>
<dbReference type="GO" id="GO:0003677">
    <property type="term" value="F:DNA binding"/>
    <property type="evidence" value="ECO:0007669"/>
    <property type="project" value="UniProtKB-KW"/>
</dbReference>
<evidence type="ECO:0000256" key="1">
    <source>
        <dbReference type="ARBA" id="ARBA00022553"/>
    </source>
</evidence>
<evidence type="ECO:0000313" key="11">
    <source>
        <dbReference type="Proteomes" id="UP000654345"/>
    </source>
</evidence>
<evidence type="ECO:0000256" key="5">
    <source>
        <dbReference type="ARBA" id="ARBA00023163"/>
    </source>
</evidence>
<evidence type="ECO:0000259" key="8">
    <source>
        <dbReference type="PROSITE" id="PS50110"/>
    </source>
</evidence>
<dbReference type="PANTHER" id="PTHR48111:SF1">
    <property type="entry name" value="TWO-COMPONENT RESPONSE REGULATOR ORR33"/>
    <property type="match status" value="1"/>
</dbReference>
<feature type="domain" description="OmpR/PhoB-type" evidence="9">
    <location>
        <begin position="127"/>
        <end position="226"/>
    </location>
</feature>
<dbReference type="RefSeq" id="WP_201375348.1">
    <property type="nucleotide sequence ID" value="NZ_BNJG01000003.1"/>
</dbReference>
<dbReference type="SUPFAM" id="SSF52172">
    <property type="entry name" value="CheY-like"/>
    <property type="match status" value="1"/>
</dbReference>
<feature type="DNA-binding region" description="OmpR/PhoB-type" evidence="7">
    <location>
        <begin position="127"/>
        <end position="226"/>
    </location>
</feature>
<dbReference type="SMART" id="SM00862">
    <property type="entry name" value="Trans_reg_C"/>
    <property type="match status" value="1"/>
</dbReference>
<dbReference type="PANTHER" id="PTHR48111">
    <property type="entry name" value="REGULATOR OF RPOS"/>
    <property type="match status" value="1"/>
</dbReference>
<keyword evidence="1 6" id="KW-0597">Phosphoprotein</keyword>
<keyword evidence="5" id="KW-0804">Transcription</keyword>
<dbReference type="PROSITE" id="PS51755">
    <property type="entry name" value="OMPR_PHOB"/>
    <property type="match status" value="1"/>
</dbReference>
<dbReference type="InterPro" id="IPR039420">
    <property type="entry name" value="WalR-like"/>
</dbReference>
<evidence type="ECO:0000256" key="6">
    <source>
        <dbReference type="PROSITE-ProRule" id="PRU00169"/>
    </source>
</evidence>
<dbReference type="InterPro" id="IPR036388">
    <property type="entry name" value="WH-like_DNA-bd_sf"/>
</dbReference>
<dbReference type="EMBL" id="BNJG01000003">
    <property type="protein sequence ID" value="GHO59140.1"/>
    <property type="molecule type" value="Genomic_DNA"/>
</dbReference>
<keyword evidence="11" id="KW-1185">Reference proteome</keyword>
<dbReference type="Proteomes" id="UP000654345">
    <property type="component" value="Unassembled WGS sequence"/>
</dbReference>
<dbReference type="InterPro" id="IPR016032">
    <property type="entry name" value="Sig_transdc_resp-reg_C-effctor"/>
</dbReference>
<keyword evidence="2" id="KW-0902">Two-component regulatory system</keyword>
<dbReference type="InterPro" id="IPR001867">
    <property type="entry name" value="OmpR/PhoB-type_DNA-bd"/>
</dbReference>
<evidence type="ECO:0000256" key="3">
    <source>
        <dbReference type="ARBA" id="ARBA00023015"/>
    </source>
</evidence>
<dbReference type="CDD" id="cd00383">
    <property type="entry name" value="trans_reg_C"/>
    <property type="match status" value="1"/>
</dbReference>
<proteinExistence type="predicted"/>
<reference evidence="10 11" key="1">
    <citation type="journal article" date="2021" name="Int. J. Syst. Evol. Microbiol.">
        <title>Reticulibacter mediterranei gen. nov., sp. nov., within the new family Reticulibacteraceae fam. nov., and Ktedonospora formicarum gen. nov., sp. nov., Ktedonobacter robiniae sp. nov., Dictyobacter formicarum sp. nov. and Dictyobacter arantiisoli sp. nov., belonging to the class Ktedonobacteria.</title>
        <authorList>
            <person name="Yabe S."/>
            <person name="Zheng Y."/>
            <person name="Wang C.M."/>
            <person name="Sakai Y."/>
            <person name="Abe K."/>
            <person name="Yokota A."/>
            <person name="Donadio S."/>
            <person name="Cavaletti L."/>
            <person name="Monciardini P."/>
        </authorList>
    </citation>
    <scope>NUCLEOTIDE SEQUENCE [LARGE SCALE GENOMIC DNA]</scope>
    <source>
        <strain evidence="10 11">SOSP1-30</strain>
    </source>
</reference>
<dbReference type="Pfam" id="PF00072">
    <property type="entry name" value="Response_reg"/>
    <property type="match status" value="1"/>
</dbReference>
<dbReference type="SUPFAM" id="SSF46894">
    <property type="entry name" value="C-terminal effector domain of the bipartite response regulators"/>
    <property type="match status" value="1"/>
</dbReference>
<keyword evidence="3" id="KW-0805">Transcription regulation</keyword>
<feature type="modified residue" description="4-aspartylphosphate" evidence="6">
    <location>
        <position position="51"/>
    </location>
</feature>
<evidence type="ECO:0000256" key="4">
    <source>
        <dbReference type="ARBA" id="ARBA00023125"/>
    </source>
</evidence>
<dbReference type="SMART" id="SM00448">
    <property type="entry name" value="REC"/>
    <property type="match status" value="1"/>
</dbReference>
<feature type="domain" description="Response regulatory" evidence="8">
    <location>
        <begin position="2"/>
        <end position="115"/>
    </location>
</feature>
<dbReference type="InterPro" id="IPR011006">
    <property type="entry name" value="CheY-like_superfamily"/>
</dbReference>
<evidence type="ECO:0000313" key="10">
    <source>
        <dbReference type="EMBL" id="GHO59140.1"/>
    </source>
</evidence>
<dbReference type="PROSITE" id="PS50110">
    <property type="entry name" value="RESPONSE_REGULATORY"/>
    <property type="match status" value="1"/>
</dbReference>
<keyword evidence="4 7" id="KW-0238">DNA-binding</keyword>
<evidence type="ECO:0000256" key="2">
    <source>
        <dbReference type="ARBA" id="ARBA00023012"/>
    </source>
</evidence>
<dbReference type="Gene3D" id="3.40.50.2300">
    <property type="match status" value="1"/>
</dbReference>
<comment type="caution">
    <text evidence="10">The sequence shown here is derived from an EMBL/GenBank/DDBJ whole genome shotgun (WGS) entry which is preliminary data.</text>
</comment>
<sequence length="244" mass="27486">MKILVIDSDCDLVEMLVSWLKTLGYKVYWAYTCEQAKSEWLEQQPDLVIVDPVLKGVDILGMCEDLRTKHDTLVLVITEGKNVQDEIRCLESGVDDYLRKPFFPSQLLARIRAVSRRARSTLELRPSSVLTVGPVCIDSLHNEARIRGKAVHLTPTESKLLHLLAMNANDVCTANQIVTHVWGYDGDGDTCLVKAHIRHLRQKVELDPSNPHSILTVTGVGYTLIRPKEEQQKVKEIGRPVRVG</sequence>
<name>A0ABQ3V3T8_9CHLR</name>
<dbReference type="InterPro" id="IPR001789">
    <property type="entry name" value="Sig_transdc_resp-reg_receiver"/>
</dbReference>